<feature type="compositionally biased region" description="Low complexity" evidence="1">
    <location>
        <begin position="117"/>
        <end position="129"/>
    </location>
</feature>
<protein>
    <submittedName>
        <fullName evidence="3">Uncharacterized protein</fullName>
    </submittedName>
</protein>
<keyword evidence="2" id="KW-0472">Membrane</keyword>
<evidence type="ECO:0000313" key="3">
    <source>
        <dbReference type="EMBL" id="KKN64494.1"/>
    </source>
</evidence>
<dbReference type="EMBL" id="LAZR01000553">
    <property type="protein sequence ID" value="KKN64494.1"/>
    <property type="molecule type" value="Genomic_DNA"/>
</dbReference>
<feature type="transmembrane region" description="Helical" evidence="2">
    <location>
        <begin position="12"/>
        <end position="33"/>
    </location>
</feature>
<name>A0A0F9SBR8_9ZZZZ</name>
<keyword evidence="2" id="KW-1133">Transmembrane helix</keyword>
<reference evidence="3" key="1">
    <citation type="journal article" date="2015" name="Nature">
        <title>Complex archaea that bridge the gap between prokaryotes and eukaryotes.</title>
        <authorList>
            <person name="Spang A."/>
            <person name="Saw J.H."/>
            <person name="Jorgensen S.L."/>
            <person name="Zaremba-Niedzwiedzka K."/>
            <person name="Martijn J."/>
            <person name="Lind A.E."/>
            <person name="van Eijk R."/>
            <person name="Schleper C."/>
            <person name="Guy L."/>
            <person name="Ettema T.J."/>
        </authorList>
    </citation>
    <scope>NUCLEOTIDE SEQUENCE</scope>
</reference>
<organism evidence="3">
    <name type="scientific">marine sediment metagenome</name>
    <dbReference type="NCBI Taxonomy" id="412755"/>
    <lineage>
        <taxon>unclassified sequences</taxon>
        <taxon>metagenomes</taxon>
        <taxon>ecological metagenomes</taxon>
    </lineage>
</organism>
<comment type="caution">
    <text evidence="3">The sequence shown here is derived from an EMBL/GenBank/DDBJ whole genome shotgun (WGS) entry which is preliminary data.</text>
</comment>
<feature type="region of interest" description="Disordered" evidence="1">
    <location>
        <begin position="82"/>
        <end position="181"/>
    </location>
</feature>
<proteinExistence type="predicted"/>
<accession>A0A0F9SBR8</accession>
<dbReference type="AlphaFoldDB" id="A0A0F9SBR8"/>
<sequence>MLNIHEIRRYIGVVVLLAAIEIVVLAVMMAGIWRLADGMENTNTVLLGPVGVSGGCCILRCENAGEPAADVRYPTVTPTPAACQVDTATPGVASTDTPDQPTPQATPTSTALPEPEPTATSVATSSPVPSSTPNPDPAATNEPDPTAKPKCNHGGGNGSEGCDPGRDPTQANNDGDHTPEP</sequence>
<evidence type="ECO:0000256" key="1">
    <source>
        <dbReference type="SAM" id="MobiDB-lite"/>
    </source>
</evidence>
<keyword evidence="2" id="KW-0812">Transmembrane</keyword>
<gene>
    <name evidence="3" type="ORF">LCGC14_0491070</name>
</gene>
<feature type="compositionally biased region" description="Low complexity" evidence="1">
    <location>
        <begin position="93"/>
        <end position="110"/>
    </location>
</feature>
<evidence type="ECO:0000256" key="2">
    <source>
        <dbReference type="SAM" id="Phobius"/>
    </source>
</evidence>